<proteinExistence type="predicted"/>
<dbReference type="Proteomes" id="UP000679992">
    <property type="component" value="Unassembled WGS sequence"/>
</dbReference>
<gene>
    <name evidence="1" type="ORF">J42TS3_08600</name>
</gene>
<name>A0ABQ4M759_9BACL</name>
<dbReference type="RefSeq" id="WP_213653897.1">
    <property type="nucleotide sequence ID" value="NZ_BOSL01000002.1"/>
</dbReference>
<evidence type="ECO:0000313" key="2">
    <source>
        <dbReference type="Proteomes" id="UP000679992"/>
    </source>
</evidence>
<reference evidence="1 2" key="1">
    <citation type="submission" date="2021-03" db="EMBL/GenBank/DDBJ databases">
        <title>Antimicrobial resistance genes in bacteria isolated from Japanese honey, and their potential for conferring macrolide and lincosamide resistance in the American foulbrood pathogen Paenibacillus larvae.</title>
        <authorList>
            <person name="Okamoto M."/>
            <person name="Kumagai M."/>
            <person name="Kanamori H."/>
            <person name="Takamatsu D."/>
        </authorList>
    </citation>
    <scope>NUCLEOTIDE SEQUENCE [LARGE SCALE GENOMIC DNA]</scope>
    <source>
        <strain evidence="1 2">J42TS3</strain>
    </source>
</reference>
<keyword evidence="2" id="KW-1185">Reference proteome</keyword>
<comment type="caution">
    <text evidence="1">The sequence shown here is derived from an EMBL/GenBank/DDBJ whole genome shotgun (WGS) entry which is preliminary data.</text>
</comment>
<organism evidence="1 2">
    <name type="scientific">Paenibacillus vini</name>
    <dbReference type="NCBI Taxonomy" id="1476024"/>
    <lineage>
        <taxon>Bacteria</taxon>
        <taxon>Bacillati</taxon>
        <taxon>Bacillota</taxon>
        <taxon>Bacilli</taxon>
        <taxon>Bacillales</taxon>
        <taxon>Paenibacillaceae</taxon>
        <taxon>Paenibacillus</taxon>
    </lineage>
</organism>
<accession>A0ABQ4M759</accession>
<protein>
    <recommendedName>
        <fullName evidence="3">Homeodomain phBC6A51-type domain-containing protein</fullName>
    </recommendedName>
</protein>
<dbReference type="EMBL" id="BOSL01000002">
    <property type="protein sequence ID" value="GIP51825.1"/>
    <property type="molecule type" value="Genomic_DNA"/>
</dbReference>
<evidence type="ECO:0000313" key="1">
    <source>
        <dbReference type="EMBL" id="GIP51825.1"/>
    </source>
</evidence>
<evidence type="ECO:0008006" key="3">
    <source>
        <dbReference type="Google" id="ProtNLM"/>
    </source>
</evidence>
<sequence>MTLNEVLKGLSNRKQLYIKYKFNLWWMDKERPLTEEQFLHMCDLKSMATFKRWERTPEYKHVVSCVLAAKQANDLIQIYEALKAKIDKDPNPKDIDMMLKLMKEINLHNKEAEKFFNHIDDEEDDLDI</sequence>